<dbReference type="AlphaFoldDB" id="A0A343K081"/>
<evidence type="ECO:0000256" key="10">
    <source>
        <dbReference type="ARBA" id="ARBA00023136"/>
    </source>
</evidence>
<dbReference type="EMBL" id="MW026682">
    <property type="protein sequence ID" value="QOS02900.1"/>
    <property type="molecule type" value="Genomic_DNA"/>
</dbReference>
<keyword evidence="11" id="KW-0066">ATP synthesis</keyword>
<evidence type="ECO:0000256" key="14">
    <source>
        <dbReference type="RuleBase" id="RU003661"/>
    </source>
</evidence>
<dbReference type="GO" id="GO:0015986">
    <property type="term" value="P:proton motive force-driven ATP synthesis"/>
    <property type="evidence" value="ECO:0007669"/>
    <property type="project" value="InterPro"/>
</dbReference>
<name>A0A343K081_CHRAC</name>
<comment type="function">
    <text evidence="12">Subunit 8, of the mitochondrial membrane ATP synthase complex (F(1)F(0) ATP synthase or Complex V) that produces ATP from ADP in the presence of a proton gradient across the membrane which is generated by electron transport complexes of the respiratory chain. ATP synthase complex consist of a soluble F(1) head domain - the catalytic core - and a membrane F(1) domain - the membrane proton channel. These two domains are linked by a central stalk rotating inside the F(1) region and a stationary peripheral stalk. During catalysis, ATP synthesis in the catalytic domain of F(1) is coupled via a rotary mechanism of the central stalk subunits to proton translocation. In vivo, can only synthesize ATP although its ATP hydrolase activity can be activated artificially in vitro. Part of the complex F(0) domain.</text>
</comment>
<feature type="transmembrane region" description="Helical" evidence="15">
    <location>
        <begin position="6"/>
        <end position="26"/>
    </location>
</feature>
<organism evidence="16">
    <name type="scientific">Chrysochir aurea</name>
    <name type="common">Reeve's croaker</name>
    <name type="synonym">Otolithus aureus</name>
    <dbReference type="NCBI Taxonomy" id="3353606"/>
    <lineage>
        <taxon>Eukaryota</taxon>
        <taxon>Metazoa</taxon>
        <taxon>Chordata</taxon>
        <taxon>Craniata</taxon>
        <taxon>Vertebrata</taxon>
        <taxon>Euteleostomi</taxon>
        <taxon>Actinopterygii</taxon>
        <taxon>Neopterygii</taxon>
        <taxon>Teleostei</taxon>
        <taxon>Neoteleostei</taxon>
        <taxon>Acanthomorphata</taxon>
        <taxon>Eupercaria</taxon>
        <taxon>Sciaenidae</taxon>
        <taxon>Chrysochir</taxon>
    </lineage>
</organism>
<keyword evidence="9 14" id="KW-0496">Mitochondrion</keyword>
<dbReference type="InterPro" id="IPR050635">
    <property type="entry name" value="ATPase_protein_8"/>
</dbReference>
<evidence type="ECO:0000256" key="5">
    <source>
        <dbReference type="ARBA" id="ARBA00022692"/>
    </source>
</evidence>
<geneLocation type="mitochondrion" evidence="16"/>
<evidence type="ECO:0000256" key="9">
    <source>
        <dbReference type="ARBA" id="ARBA00023128"/>
    </source>
</evidence>
<keyword evidence="10 15" id="KW-0472">Membrane</keyword>
<evidence type="ECO:0000256" key="8">
    <source>
        <dbReference type="ARBA" id="ARBA00023065"/>
    </source>
</evidence>
<evidence type="ECO:0000256" key="7">
    <source>
        <dbReference type="ARBA" id="ARBA00022989"/>
    </source>
</evidence>
<dbReference type="InterPro" id="IPR001421">
    <property type="entry name" value="ATP8_metazoa"/>
</dbReference>
<dbReference type="PANTHER" id="PTHR39937:SF1">
    <property type="entry name" value="ATP SYNTHASE PROTEIN 8"/>
    <property type="match status" value="1"/>
</dbReference>
<keyword evidence="8 14" id="KW-0406">Ion transport</keyword>
<dbReference type="GO" id="GO:0015078">
    <property type="term" value="F:proton transmembrane transporter activity"/>
    <property type="evidence" value="ECO:0007669"/>
    <property type="project" value="InterPro"/>
</dbReference>
<evidence type="ECO:0000256" key="2">
    <source>
        <dbReference type="ARBA" id="ARBA00008892"/>
    </source>
</evidence>
<keyword evidence="5 14" id="KW-0812">Transmembrane</keyword>
<evidence type="ECO:0000313" key="16">
    <source>
        <dbReference type="EMBL" id="ATA66329.1"/>
    </source>
</evidence>
<evidence type="ECO:0000256" key="3">
    <source>
        <dbReference type="ARBA" id="ARBA00022448"/>
    </source>
</evidence>
<dbReference type="GO" id="GO:0045259">
    <property type="term" value="C:proton-transporting ATP synthase complex"/>
    <property type="evidence" value="ECO:0007669"/>
    <property type="project" value="UniProtKB-KW"/>
</dbReference>
<evidence type="ECO:0000256" key="4">
    <source>
        <dbReference type="ARBA" id="ARBA00022547"/>
    </source>
</evidence>
<evidence type="ECO:0000256" key="13">
    <source>
        <dbReference type="ARBA" id="ARBA00064647"/>
    </source>
</evidence>
<keyword evidence="3 14" id="KW-0813">Transport</keyword>
<evidence type="ECO:0000256" key="1">
    <source>
        <dbReference type="ARBA" id="ARBA00004304"/>
    </source>
</evidence>
<dbReference type="GO" id="GO:0031966">
    <property type="term" value="C:mitochondrial membrane"/>
    <property type="evidence" value="ECO:0007669"/>
    <property type="project" value="UniProtKB-SubCell"/>
</dbReference>
<gene>
    <name evidence="16" type="primary">ATP8</name>
</gene>
<evidence type="ECO:0000256" key="12">
    <source>
        <dbReference type="ARBA" id="ARBA00053067"/>
    </source>
</evidence>
<keyword evidence="4 14" id="KW-0138">CF(0)</keyword>
<reference evidence="17" key="2">
    <citation type="submission" date="2020-09" db="EMBL/GenBank/DDBJ databases">
        <title>The complete mitochondrial genome of Chrysochir aureus.</title>
        <authorList>
            <person name="Yin X."/>
        </authorList>
    </citation>
    <scope>NUCLEOTIDE SEQUENCE</scope>
</reference>
<keyword evidence="7 15" id="KW-1133">Transmembrane helix</keyword>
<evidence type="ECO:0000256" key="11">
    <source>
        <dbReference type="ARBA" id="ARBA00023310"/>
    </source>
</evidence>
<dbReference type="EMBL" id="MF004313">
    <property type="protein sequence ID" value="ATA66329.1"/>
    <property type="molecule type" value="Genomic_DNA"/>
</dbReference>
<proteinExistence type="inferred from homology"/>
<accession>A0A343K081</accession>
<comment type="subunit">
    <text evidence="13">Component of the ATP synthase complex composed at least of ATP5F1A/subunit alpha, ATP5F1B/subunit beta, ATP5MC1/subunit c (homooctomer), MT-ATP6/subunit a, MT-ATP8/subunit 8, ATP5ME/subunit e, ATP5MF/subunit f, ATP5MG/subunit g, ATP5MK/subunit k, ATP5MJ/subunit j, ATP5F1C/subunit gamma, ATP5F1D/subunit delta, ATP5F1E/subunit epsilon, ATP5PF/subunit F6, ATP5PB/subunit b, ATP5PD/subunit d, ATP5PO/subunit OSCP. ATP synthase complex consists of a soluble F(1) head domain (subunits alpha(3) and beta(3)) - the catalytic core - and a membrane F(0) domain - the membrane proton channel (subunits c, a, 8, e, f, g, k and j). These two domains are linked by a central stalk (subunits gamma, delta, and epsilon) rotating inside the F1 region and a stationary peripheral stalk (subunits F6, b, d, and OSCP).</text>
</comment>
<comment type="similarity">
    <text evidence="2 14">Belongs to the ATPase protein 8 family.</text>
</comment>
<dbReference type="Pfam" id="PF00895">
    <property type="entry name" value="ATP-synt_8"/>
    <property type="match status" value="1"/>
</dbReference>
<reference evidence="16" key="1">
    <citation type="submission" date="2017-04" db="EMBL/GenBank/DDBJ databases">
        <title>Complete mitochondrial genome and the phylogenetic position of the Reeve's croaker Chrysochir aurues (Perciformes: Sciaenidae).</title>
        <authorList>
            <person name="Guo C.-C."/>
            <person name="Liu M."/>
        </authorList>
    </citation>
    <scope>NUCLEOTIDE SEQUENCE</scope>
    <source>
        <strain evidence="16">PT2016042501</strain>
    </source>
</reference>
<dbReference type="PANTHER" id="PTHR39937">
    <property type="entry name" value="ATP SYNTHASE PROTEIN 8"/>
    <property type="match status" value="1"/>
</dbReference>
<evidence type="ECO:0000256" key="6">
    <source>
        <dbReference type="ARBA" id="ARBA00022781"/>
    </source>
</evidence>
<sequence length="55" mass="6447">MPQLNPSPWLALMVFSWATFLIFLPYKILKHVMPNVLTPPTQSSNSTITWFWPWA</sequence>
<protein>
    <recommendedName>
        <fullName evidence="14">ATP synthase complex subunit 8</fullName>
    </recommendedName>
</protein>
<evidence type="ECO:0000313" key="17">
    <source>
        <dbReference type="EMBL" id="QOS02900.1"/>
    </source>
</evidence>
<evidence type="ECO:0000256" key="15">
    <source>
        <dbReference type="SAM" id="Phobius"/>
    </source>
</evidence>
<comment type="subcellular location">
    <subcellularLocation>
        <location evidence="1 14">Mitochondrion membrane</location>
        <topology evidence="1 14">Single-pass membrane protein</topology>
    </subcellularLocation>
</comment>
<keyword evidence="6 14" id="KW-0375">Hydrogen ion transport</keyword>